<evidence type="ECO:0000313" key="9">
    <source>
        <dbReference type="EMBL" id="MBD8085141.1"/>
    </source>
</evidence>
<comment type="function">
    <text evidence="6">A probable RNA chaperone. Forms a complex with KhpA which binds to cellular RNA and controls its expression. Plays a role in peptidoglycan (PG) homeostasis and cell length regulation.</text>
</comment>
<dbReference type="InterPro" id="IPR036867">
    <property type="entry name" value="R3H_dom_sf"/>
</dbReference>
<protein>
    <recommendedName>
        <fullName evidence="6">RNA-binding protein KhpB</fullName>
    </recommendedName>
    <alternativeName>
        <fullName evidence="6">RNA-binding protein EloR</fullName>
    </alternativeName>
</protein>
<comment type="caution">
    <text evidence="9">The sequence shown here is derived from an EMBL/GenBank/DDBJ whole genome shotgun (WGS) entry which is preliminary data.</text>
</comment>
<dbReference type="PROSITE" id="PS51061">
    <property type="entry name" value="R3H"/>
    <property type="match status" value="1"/>
</dbReference>
<dbReference type="SMART" id="SM01245">
    <property type="entry name" value="Jag_N"/>
    <property type="match status" value="1"/>
</dbReference>
<dbReference type="EMBL" id="JABUXR010000003">
    <property type="protein sequence ID" value="MBD8085141.1"/>
    <property type="molecule type" value="Genomic_DNA"/>
</dbReference>
<evidence type="ECO:0000256" key="2">
    <source>
        <dbReference type="ARBA" id="ARBA00022884"/>
    </source>
</evidence>
<dbReference type="InterPro" id="IPR001374">
    <property type="entry name" value="R3H_dom"/>
</dbReference>
<dbReference type="Pfam" id="PF13083">
    <property type="entry name" value="KH_KhpA-B"/>
    <property type="match status" value="1"/>
</dbReference>
<keyword evidence="5 6" id="KW-0961">Cell wall biogenesis/degradation</keyword>
<evidence type="ECO:0000256" key="1">
    <source>
        <dbReference type="ARBA" id="ARBA00022490"/>
    </source>
</evidence>
<evidence type="ECO:0000313" key="10">
    <source>
        <dbReference type="Proteomes" id="UP000645007"/>
    </source>
</evidence>
<comment type="subcellular location">
    <subcellularLocation>
        <location evidence="6">Cytoplasm</location>
    </subcellularLocation>
</comment>
<keyword evidence="4 6" id="KW-0143">Chaperone</keyword>
<dbReference type="NCBIfam" id="NF041568">
    <property type="entry name" value="Jag_EloR"/>
    <property type="match status" value="1"/>
</dbReference>
<comment type="caution">
    <text evidence="6">Lacks conserved residue(s) required for the propagation of feature annotation.</text>
</comment>
<feature type="domain" description="R3H" evidence="8">
    <location>
        <begin position="193"/>
        <end position="259"/>
    </location>
</feature>
<comment type="similarity">
    <text evidence="6">Belongs to the KhpB RNA-binding protein family.</text>
</comment>
<dbReference type="InterPro" id="IPR034079">
    <property type="entry name" value="R3H_KhpB"/>
</dbReference>
<dbReference type="Gene3D" id="3.30.300.20">
    <property type="match status" value="1"/>
</dbReference>
<dbReference type="HAMAP" id="MF_00867">
    <property type="entry name" value="KhpB"/>
    <property type="match status" value="1"/>
</dbReference>
<feature type="compositionally biased region" description="Polar residues" evidence="7">
    <location>
        <begin position="72"/>
        <end position="82"/>
    </location>
</feature>
<dbReference type="CDD" id="cd02414">
    <property type="entry name" value="KH-II_Jag"/>
    <property type="match status" value="1"/>
</dbReference>
<comment type="subunit">
    <text evidence="6">Forms a complex with KhpA.</text>
</comment>
<dbReference type="Pfam" id="PF14804">
    <property type="entry name" value="Jag_N"/>
    <property type="match status" value="1"/>
</dbReference>
<dbReference type="SUPFAM" id="SSF82708">
    <property type="entry name" value="R3H domain"/>
    <property type="match status" value="1"/>
</dbReference>
<dbReference type="Gene3D" id="3.30.1370.50">
    <property type="entry name" value="R3H-like domain"/>
    <property type="match status" value="1"/>
</dbReference>
<dbReference type="SMART" id="SM00393">
    <property type="entry name" value="R3H"/>
    <property type="match status" value="1"/>
</dbReference>
<comment type="domain">
    <text evidence="6">Has an N-terminal Jag-N domain and 2 RNA-binding domains (KH and R3H).</text>
</comment>
<gene>
    <name evidence="6" type="primary">khpB</name>
    <name evidence="6" type="synonym">eloR</name>
    <name evidence="9" type="ORF">HUK45_02500</name>
</gene>
<keyword evidence="1 6" id="KW-0963">Cytoplasm</keyword>
<feature type="region of interest" description="Disordered" evidence="7">
    <location>
        <begin position="54"/>
        <end position="106"/>
    </location>
</feature>
<evidence type="ECO:0000256" key="5">
    <source>
        <dbReference type="ARBA" id="ARBA00023316"/>
    </source>
</evidence>
<dbReference type="InterPro" id="IPR039247">
    <property type="entry name" value="KhpB"/>
</dbReference>
<reference evidence="9 10" key="1">
    <citation type="submission" date="2020-06" db="EMBL/GenBank/DDBJ databases">
        <title>Limosilactobacillus sp. nov.</title>
        <authorList>
            <person name="Ksiezarek M."/>
            <person name="Goncalves Ribeiro T."/>
            <person name="Rocha J."/>
            <person name="Grosso F."/>
            <person name="Peixe L."/>
        </authorList>
    </citation>
    <scope>NUCLEOTIDE SEQUENCE [LARGE SCALE GENOMIC DNA]</scope>
    <source>
        <strain evidence="10">c9Ua_26_M</strain>
    </source>
</reference>
<dbReference type="Gene3D" id="3.30.30.80">
    <property type="entry name" value="probable RNA-binding protein from clostridium symbiosum atcc 14940"/>
    <property type="match status" value="1"/>
</dbReference>
<keyword evidence="3 6" id="KW-0133">Cell shape</keyword>
<feature type="compositionally biased region" description="Basic and acidic residues" evidence="7">
    <location>
        <begin position="96"/>
        <end position="106"/>
    </location>
</feature>
<name>A0ABR8ZIM0_9LACO</name>
<accession>A0ABR8ZIM0</accession>
<dbReference type="PANTHER" id="PTHR35800">
    <property type="entry name" value="PROTEIN JAG"/>
    <property type="match status" value="1"/>
</dbReference>
<dbReference type="RefSeq" id="WP_191910946.1">
    <property type="nucleotide sequence ID" value="NZ_JABUXR010000003.1"/>
</dbReference>
<proteinExistence type="inferred from homology"/>
<dbReference type="PANTHER" id="PTHR35800:SF1">
    <property type="entry name" value="RNA-BINDING PROTEIN KHPB"/>
    <property type="match status" value="1"/>
</dbReference>
<dbReference type="InterPro" id="IPR032782">
    <property type="entry name" value="KhpB_N"/>
</dbReference>
<dbReference type="CDD" id="cd02644">
    <property type="entry name" value="R3H_jag"/>
    <property type="match status" value="1"/>
</dbReference>
<evidence type="ECO:0000256" key="6">
    <source>
        <dbReference type="HAMAP-Rule" id="MF_00867"/>
    </source>
</evidence>
<dbReference type="InterPro" id="IPR038247">
    <property type="entry name" value="Jag_N_dom_sf"/>
</dbReference>
<sequence length="259" mass="29731">MGRYTGETVEEAVASASKKLGVAVDQLEIKTIQRPRHGFLGIGRREAIVEVSIKKAQKKEQNKENHGHHKVNQQTKVQQQPKTYHKSTPDNEVDPAEMKRRHEENVKRVEKVSQELADYLKNVFANLGIEVKPIVSDVRSHEVRIDLQSEQSGRIIGHHGRRINAMEQLSNAFMNYHGAEKTMVILDTANYRQRREESLHQLAERSVMEVVSTGQAVFLDPMPARERKQLHQELQENDHVKTYSHGREPYRSVVIAPKN</sequence>
<dbReference type="Proteomes" id="UP000645007">
    <property type="component" value="Unassembled WGS sequence"/>
</dbReference>
<dbReference type="InterPro" id="IPR015946">
    <property type="entry name" value="KH_dom-like_a/b"/>
</dbReference>
<organism evidence="9 10">
    <name type="scientific">Limosilactobacillus urinaemulieris</name>
    <dbReference type="NCBI Taxonomy" id="2742600"/>
    <lineage>
        <taxon>Bacteria</taxon>
        <taxon>Bacillati</taxon>
        <taxon>Bacillota</taxon>
        <taxon>Bacilli</taxon>
        <taxon>Lactobacillales</taxon>
        <taxon>Lactobacillaceae</taxon>
        <taxon>Limosilactobacillus</taxon>
    </lineage>
</organism>
<evidence type="ECO:0000259" key="8">
    <source>
        <dbReference type="PROSITE" id="PS51061"/>
    </source>
</evidence>
<evidence type="ECO:0000256" key="4">
    <source>
        <dbReference type="ARBA" id="ARBA00023186"/>
    </source>
</evidence>
<evidence type="ECO:0000256" key="7">
    <source>
        <dbReference type="SAM" id="MobiDB-lite"/>
    </source>
</evidence>
<dbReference type="Pfam" id="PF01424">
    <property type="entry name" value="R3H"/>
    <property type="match status" value="1"/>
</dbReference>
<keyword evidence="10" id="KW-1185">Reference proteome</keyword>
<dbReference type="InterPro" id="IPR038008">
    <property type="entry name" value="Jag_KH"/>
</dbReference>
<evidence type="ECO:0000256" key="3">
    <source>
        <dbReference type="ARBA" id="ARBA00022960"/>
    </source>
</evidence>
<keyword evidence="2 6" id="KW-0694">RNA-binding</keyword>